<evidence type="ECO:0000256" key="1">
    <source>
        <dbReference type="SAM" id="Phobius"/>
    </source>
</evidence>
<feature type="transmembrane region" description="Helical" evidence="1">
    <location>
        <begin position="192"/>
        <end position="216"/>
    </location>
</feature>
<reference evidence="2" key="1">
    <citation type="journal article" date="2014" name="Int. J. Syst. Evol. Microbiol.">
        <title>Complete genome sequence of Corynebacterium casei LMG S-19264T (=DSM 44701T), isolated from a smear-ripened cheese.</title>
        <authorList>
            <consortium name="US DOE Joint Genome Institute (JGI-PGF)"/>
            <person name="Walter F."/>
            <person name="Albersmeier A."/>
            <person name="Kalinowski J."/>
            <person name="Ruckert C."/>
        </authorList>
    </citation>
    <scope>NUCLEOTIDE SEQUENCE</scope>
    <source>
        <strain evidence="2">JCM 19831</strain>
    </source>
</reference>
<sequence>MWALAAAGLGLLAFLADYLDGAARAVAVAVTSSGFAWGLAAFLAGWSATARRAAVVRATGTLVVATLVYYLLVVFVSRRWSGFTLEDGSSADAYGLRSVALMTGVWLAGSLVAGPLLGLLGHAVRTGPPRWAAGAAGVACGLLSAEGWATTVPWRVLLSDDPFVRAVAAGTAVRIVLPLVVLGWLAARHRLWAAWPVLAGAAVAGGVGGVVLWRVFVASVNA</sequence>
<protein>
    <submittedName>
        <fullName evidence="2">Uncharacterized protein</fullName>
    </submittedName>
</protein>
<feature type="transmembrane region" description="Helical" evidence="1">
    <location>
        <begin position="163"/>
        <end position="185"/>
    </location>
</feature>
<keyword evidence="1" id="KW-0472">Membrane</keyword>
<feature type="transmembrane region" description="Helical" evidence="1">
    <location>
        <begin position="58"/>
        <end position="76"/>
    </location>
</feature>
<organism evidence="2 3">
    <name type="scientific">Dactylosporangium sucinum</name>
    <dbReference type="NCBI Taxonomy" id="1424081"/>
    <lineage>
        <taxon>Bacteria</taxon>
        <taxon>Bacillati</taxon>
        <taxon>Actinomycetota</taxon>
        <taxon>Actinomycetes</taxon>
        <taxon>Micromonosporales</taxon>
        <taxon>Micromonosporaceae</taxon>
        <taxon>Dactylosporangium</taxon>
    </lineage>
</organism>
<proteinExistence type="predicted"/>
<keyword evidence="1" id="KW-1133">Transmembrane helix</keyword>
<accession>A0A917T1D6</accession>
<evidence type="ECO:0000313" key="3">
    <source>
        <dbReference type="Proteomes" id="UP000642070"/>
    </source>
</evidence>
<gene>
    <name evidence="2" type="ORF">GCM10007977_003330</name>
</gene>
<reference evidence="2" key="2">
    <citation type="submission" date="2020-09" db="EMBL/GenBank/DDBJ databases">
        <authorList>
            <person name="Sun Q."/>
            <person name="Ohkuma M."/>
        </authorList>
    </citation>
    <scope>NUCLEOTIDE SEQUENCE</scope>
    <source>
        <strain evidence="2">JCM 19831</strain>
    </source>
</reference>
<dbReference type="EMBL" id="BMPI01000002">
    <property type="protein sequence ID" value="GGM05541.1"/>
    <property type="molecule type" value="Genomic_DNA"/>
</dbReference>
<comment type="caution">
    <text evidence="2">The sequence shown here is derived from an EMBL/GenBank/DDBJ whole genome shotgun (WGS) entry which is preliminary data.</text>
</comment>
<keyword evidence="1" id="KW-0812">Transmembrane</keyword>
<feature type="transmembrane region" description="Helical" evidence="1">
    <location>
        <begin position="96"/>
        <end position="119"/>
    </location>
</feature>
<keyword evidence="3" id="KW-1185">Reference proteome</keyword>
<dbReference type="AlphaFoldDB" id="A0A917T1D6"/>
<feature type="transmembrane region" description="Helical" evidence="1">
    <location>
        <begin position="25"/>
        <end position="46"/>
    </location>
</feature>
<name>A0A917T1D6_9ACTN</name>
<evidence type="ECO:0000313" key="2">
    <source>
        <dbReference type="EMBL" id="GGM05541.1"/>
    </source>
</evidence>
<feature type="transmembrane region" description="Helical" evidence="1">
    <location>
        <begin position="131"/>
        <end position="151"/>
    </location>
</feature>
<dbReference type="Proteomes" id="UP000642070">
    <property type="component" value="Unassembled WGS sequence"/>
</dbReference>